<evidence type="ECO:0008006" key="7">
    <source>
        <dbReference type="Google" id="ProtNLM"/>
    </source>
</evidence>
<dbReference type="Pfam" id="PF13753">
    <property type="entry name" value="SWM_repeat"/>
    <property type="match status" value="3"/>
</dbReference>
<dbReference type="PANTHER" id="PTHR44103">
    <property type="entry name" value="PROPROTEIN CONVERTASE P"/>
    <property type="match status" value="1"/>
</dbReference>
<dbReference type="InterPro" id="IPR028059">
    <property type="entry name" value="SWM_rpt"/>
</dbReference>
<feature type="domain" description="Bacterial Ig-like" evidence="4">
    <location>
        <begin position="1310"/>
        <end position="1393"/>
    </location>
</feature>
<dbReference type="Gene3D" id="2.60.40.10">
    <property type="entry name" value="Immunoglobulins"/>
    <property type="match status" value="7"/>
</dbReference>
<dbReference type="InterPro" id="IPR014755">
    <property type="entry name" value="Cu-Rt/internalin_Ig-like"/>
</dbReference>
<dbReference type="Pfam" id="PF14252">
    <property type="entry name" value="DUF4347"/>
    <property type="match status" value="1"/>
</dbReference>
<dbReference type="InterPro" id="IPR028994">
    <property type="entry name" value="Integrin_alpha_N"/>
</dbReference>
<name>A0A9P1JQ14_9PROT</name>
<feature type="domain" description="Bacterial Ig-like" evidence="4">
    <location>
        <begin position="1786"/>
        <end position="1870"/>
    </location>
</feature>
<dbReference type="InterPro" id="IPR013517">
    <property type="entry name" value="FG-GAP"/>
</dbReference>
<protein>
    <recommendedName>
        <fullName evidence="7">DUF4347 domain-containing protein</fullName>
    </recommendedName>
</protein>
<feature type="domain" description="Bacterial Ig-like" evidence="4">
    <location>
        <begin position="1691"/>
        <end position="1775"/>
    </location>
</feature>
<evidence type="ECO:0000259" key="4">
    <source>
        <dbReference type="Pfam" id="PF19077"/>
    </source>
</evidence>
<dbReference type="InterPro" id="IPR013783">
    <property type="entry name" value="Ig-like_fold"/>
</dbReference>
<reference evidence="5 6" key="1">
    <citation type="journal article" date="2011" name="PLoS Genet.">
        <title>Azospirillum genomes reveal transition of bacteria from aquatic to terrestrial environments.</title>
        <authorList>
            <person name="Wisniewski-Dye F."/>
            <person name="Borziak K."/>
            <person name="Khalsa-Moyers G."/>
            <person name="Alexandre G."/>
            <person name="Sukharnikov L.O."/>
            <person name="Wuichet K."/>
            <person name="Hurst G.B."/>
            <person name="McDonald W.H."/>
            <person name="Robertson J.S."/>
            <person name="Barbe V."/>
            <person name="Calteau A."/>
            <person name="Rouy Z."/>
            <person name="Mangenot S."/>
            <person name="Prigent-Combaret C."/>
            <person name="Normand P."/>
            <person name="Boyer M."/>
            <person name="Siguier P."/>
            <person name="Dessaux Y."/>
            <person name="Elmerich C."/>
            <person name="Condemine G."/>
            <person name="Krishnen G."/>
            <person name="Kennedy I."/>
            <person name="Paterson A.H."/>
            <person name="Gonzalez V."/>
            <person name="Mavingui P."/>
            <person name="Zhulin I.B."/>
        </authorList>
    </citation>
    <scope>NUCLEOTIDE SEQUENCE [LARGE SCALE GENOMIC DNA]</scope>
    <source>
        <strain evidence="5 6">Sp245</strain>
    </source>
</reference>
<feature type="domain" description="DUF4347" evidence="3">
    <location>
        <begin position="35"/>
        <end position="184"/>
    </location>
</feature>
<evidence type="ECO:0000313" key="5">
    <source>
        <dbReference type="EMBL" id="CCC97594.1"/>
    </source>
</evidence>
<dbReference type="Proteomes" id="UP000007319">
    <property type="component" value="Chromosome"/>
</dbReference>
<dbReference type="Pfam" id="PF13517">
    <property type="entry name" value="FG-GAP_3"/>
    <property type="match status" value="2"/>
</dbReference>
<dbReference type="SUPFAM" id="SSF69318">
    <property type="entry name" value="Integrin alpha N-terminal domain"/>
    <property type="match status" value="1"/>
</dbReference>
<proteinExistence type="predicted"/>
<dbReference type="NCBIfam" id="TIGR02059">
    <property type="entry name" value="swm_rep_I"/>
    <property type="match status" value="3"/>
</dbReference>
<feature type="non-terminal residue" evidence="5">
    <location>
        <position position="1898"/>
    </location>
</feature>
<dbReference type="Pfam" id="PF19077">
    <property type="entry name" value="Big_13"/>
    <property type="match status" value="7"/>
</dbReference>
<sequence length="1898" mass="187149">MHPIQETPAMTEVSAVASTSRITTSGRFPRPATEIAVIDTALVGWRDLQAGLPAGMEAVLIGEGRDGVAVTAQALAGRYGIRALHVLCHGFEGGLQLGTARLDQAALAERKAELTAIGACLADDGDILLYGCNVASGHGEAFLDALANLTGASMAASRTPTGAAELGGDWDLAWTRGVVRTETLWIESYMGVLMAAPESVDTVAYVGESTITVTFDGNLDSASQPALSTFDAISPGDMSWGTGAVLINGAKVNVTAAVVSGKTVTLTVSGTLTAGDYIEFRYVDPAGDNSSGVIQATNGLDVASVYIVTTVMGPRPAVPPVLQNATVNGASLVLTYDMALDSANPPTAGAFTVMAGGSPATVSNVVVDGANKTVTLTLAQAVSPTDAVTVAYTDPTSGNDANAVQGTTGVDAATFAAQSVTNNTLDPNGTPPTLTLTPVDSYAQLVMGNPTFDLFNAVGASTVDSGQTFTGMVLTVHYVAGTGSNEFLTIAGTDIALSNGNSGSFTGGNYAVTLVNGVATVAISGMALSNSAMGTLIDGIAYKTTTSTPSSLSQTNFGFSETRPIVLRSITDSGAANNTTEVNKLATASFGMQPGNLSPITITPDNPTATFTVGTPTRLSFTVNISTALTLVGSTLHFDVAAPSGWTIANLQLDGFANNTLTGIIMLGTQTLTFDVTASGADTSGHFPISIFTSTSGLTPFASISAGSVMVTVAPPAPMLQSASVDGTTLVLTYDSALDAANPPAAGAFEVKVGGTTVTVSNVAVNSADKTVTLTLAQAVSDRDTVTVAYTDPTTGNDANAVQSPTGTDAASFTAQPVTNTTPDTTPPTLTSAVLSGTTLTLTYSELLNGAQAPTGAFTVMVGGVARTVTAVASSGKTVTLTLDAGVTSVHQTVTVDYTPPGSGTKTTDAAGNAAGALTGHGVTVPKDPNFVLEGTNPFGLNTTGPWSIPTFADIDGDGDIDALIGMGDGTILFYRNDGSATAPGFTLAGTNPFGLSQLDMNASPIFVDIDGNGTLDALIGDFNGNTVVYRNVGTATAPSFTLVGTNPFGLGSVGTATTPSFVDIDGDGDLDALIGNYDGNTVFFRNIGTATAPSFALESTNPFGLGDAGSYAQPTFVDVDGDGDLDALIGNFAGDMLFYRNVGSATAPSFTLEGTNPFGLENVTFKSVPSIVDIDGDGDLDVLAGGDSIGNKIILFRNLPQPPTNLALTAGTNSGSTTDTLTNATAPAITGQAKALSTVVLYEGATALGTVTADANGLWTITTASLSDGAHSLTAVSTDVTGSSPASSTLTVTIDSGAPNAPAVTSAALSNSATPTLSGTAEAGATVTVTVGGATYTTTATNGNWSINLATATPTAGSLSLNANGANPVTATATDAAGNTSSAGTQTLTIDTTAPNAPAVTSATLSNNATPILTGTAEAGSTVTVTVGGATYTTTATNGTWSVNLATATPTAGSLTLNANGSNAVSATATDAAGNVSAPGTQALTIDTTAPTAPTVTTALSNNATPILTGSAEAGSTVAVTVGGATYTTTATNGTWSVNLATATPTAGSLSLDANGANAVSATATDAAGNVSTPGTQSLTIDTTAPTAPTVTTALSNNATPILTGSAEAGSTVAVTVGGATYTTTATNGTWSVNLATATPTAGSLSLDANGANPVTATATDAAGNVSTPGTQSLTIDTTAPNAPAVTSAALTKNATPTVAGTAEAGSTVTVTVGGATYTTTATNGNWSINLATATPTAGPLILNANGANPVSATATDAAGNTSAPGTQTLTIDTTAPTAPTVATALTNSTTPTLTGTAETGSTVTVTVGGATYTTTATNGAWSLNLATATPTAGSLSLDANGANPVSATATDAAGNTSSAGTQSLTIDTTLPNAPAVTSAALRDSTTPTLTGTAEVG</sequence>
<accession>A0A9P1JQ14</accession>
<gene>
    <name evidence="5" type="ORF">AZOBR_90001</name>
</gene>
<dbReference type="Gene3D" id="2.130.10.130">
    <property type="entry name" value="Integrin alpha, N-terminal"/>
    <property type="match status" value="1"/>
</dbReference>
<dbReference type="InterPro" id="IPR025592">
    <property type="entry name" value="DUF4347"/>
</dbReference>
<feature type="compositionally biased region" description="Polar residues" evidence="2">
    <location>
        <begin position="792"/>
        <end position="810"/>
    </location>
</feature>
<evidence type="ECO:0000256" key="2">
    <source>
        <dbReference type="SAM" id="MobiDB-lite"/>
    </source>
</evidence>
<keyword evidence="1" id="KW-0732">Signal</keyword>
<organism evidence="5 6">
    <name type="scientific">Azospirillum baldaniorum</name>
    <dbReference type="NCBI Taxonomy" id="1064539"/>
    <lineage>
        <taxon>Bacteria</taxon>
        <taxon>Pseudomonadati</taxon>
        <taxon>Pseudomonadota</taxon>
        <taxon>Alphaproteobacteria</taxon>
        <taxon>Rhodospirillales</taxon>
        <taxon>Azospirillaceae</taxon>
        <taxon>Azospirillum</taxon>
    </lineage>
</organism>
<dbReference type="Gene3D" id="2.60.40.1220">
    <property type="match status" value="2"/>
</dbReference>
<evidence type="ECO:0000256" key="1">
    <source>
        <dbReference type="ARBA" id="ARBA00022729"/>
    </source>
</evidence>
<dbReference type="InterPro" id="IPR044016">
    <property type="entry name" value="Big_13"/>
</dbReference>
<feature type="domain" description="Bacterial Ig-like" evidence="4">
    <location>
        <begin position="1204"/>
        <end position="1296"/>
    </location>
</feature>
<dbReference type="PANTHER" id="PTHR44103:SF1">
    <property type="entry name" value="PROPROTEIN CONVERTASE P"/>
    <property type="match status" value="1"/>
</dbReference>
<evidence type="ECO:0000313" key="6">
    <source>
        <dbReference type="Proteomes" id="UP000007319"/>
    </source>
</evidence>
<feature type="domain" description="Bacterial Ig-like" evidence="4">
    <location>
        <begin position="1596"/>
        <end position="1679"/>
    </location>
</feature>
<feature type="region of interest" description="Disordered" evidence="2">
    <location>
        <begin position="790"/>
        <end position="810"/>
    </location>
</feature>
<dbReference type="EMBL" id="HE577327">
    <property type="protein sequence ID" value="CCC97594.1"/>
    <property type="molecule type" value="Genomic_DNA"/>
</dbReference>
<dbReference type="KEGG" id="abs:AZOBR_90001"/>
<dbReference type="NCBIfam" id="NF033510">
    <property type="entry name" value="Ca_tandemer"/>
    <property type="match status" value="7"/>
</dbReference>
<keyword evidence="6" id="KW-1185">Reference proteome</keyword>
<feature type="domain" description="Bacterial Ig-like" evidence="4">
    <location>
        <begin position="1501"/>
        <end position="1584"/>
    </location>
</feature>
<feature type="domain" description="Bacterial Ig-like" evidence="4">
    <location>
        <begin position="1406"/>
        <end position="1489"/>
    </location>
</feature>
<evidence type="ECO:0000259" key="3">
    <source>
        <dbReference type="Pfam" id="PF14252"/>
    </source>
</evidence>
<dbReference type="InterPro" id="IPR011801">
    <property type="entry name" value="Swm_rep_I_cyn"/>
</dbReference>